<accession>A0A3N0XGU1</accession>
<dbReference type="EC" id="1.15.1.1" evidence="2"/>
<proteinExistence type="inferred from homology"/>
<dbReference type="GO" id="GO:0005344">
    <property type="term" value="F:oxygen carrier activity"/>
    <property type="evidence" value="ECO:0007669"/>
    <property type="project" value="UniProtKB-KW"/>
</dbReference>
<evidence type="ECO:0000256" key="12">
    <source>
        <dbReference type="ARBA" id="ARBA00049899"/>
    </source>
</evidence>
<organism evidence="15 16">
    <name type="scientific">Anabarilius grahami</name>
    <name type="common">Kanglang fish</name>
    <name type="synonym">Barilius grahami</name>
    <dbReference type="NCBI Taxonomy" id="495550"/>
    <lineage>
        <taxon>Eukaryota</taxon>
        <taxon>Metazoa</taxon>
        <taxon>Chordata</taxon>
        <taxon>Craniata</taxon>
        <taxon>Vertebrata</taxon>
        <taxon>Euteleostomi</taxon>
        <taxon>Actinopterygii</taxon>
        <taxon>Neopterygii</taxon>
        <taxon>Teleostei</taxon>
        <taxon>Ostariophysi</taxon>
        <taxon>Cypriniformes</taxon>
        <taxon>Xenocyprididae</taxon>
        <taxon>Xenocypridinae</taxon>
        <taxon>Xenocypridinae incertae sedis</taxon>
        <taxon>Anabarilius</taxon>
    </lineage>
</organism>
<evidence type="ECO:0000256" key="2">
    <source>
        <dbReference type="ARBA" id="ARBA00012682"/>
    </source>
</evidence>
<evidence type="ECO:0000256" key="6">
    <source>
        <dbReference type="ARBA" id="ARBA00044448"/>
    </source>
</evidence>
<dbReference type="GO" id="GO:0005506">
    <property type="term" value="F:iron ion binding"/>
    <property type="evidence" value="ECO:0007669"/>
    <property type="project" value="InterPro"/>
</dbReference>
<dbReference type="PROSITE" id="PS01033">
    <property type="entry name" value="GLOBIN"/>
    <property type="match status" value="1"/>
</dbReference>
<keyword evidence="13" id="KW-0813">Transport</keyword>
<dbReference type="GO" id="GO:0019825">
    <property type="term" value="F:oxygen binding"/>
    <property type="evidence" value="ECO:0007669"/>
    <property type="project" value="InterPro"/>
</dbReference>
<dbReference type="PRINTS" id="PR01906">
    <property type="entry name" value="FISHGLOBIN"/>
</dbReference>
<evidence type="ECO:0000256" key="13">
    <source>
        <dbReference type="RuleBase" id="RU000356"/>
    </source>
</evidence>
<dbReference type="InterPro" id="IPR000971">
    <property type="entry name" value="Globin"/>
</dbReference>
<keyword evidence="16" id="KW-1185">Reference proteome</keyword>
<dbReference type="PANTHER" id="PTHR46783:SF1">
    <property type="entry name" value="CYTOGLOBIN-1-RELATED"/>
    <property type="match status" value="1"/>
</dbReference>
<dbReference type="InterPro" id="IPR013314">
    <property type="entry name" value="Globin_lamprey/hagfish"/>
</dbReference>
<keyword evidence="3 13" id="KW-0349">Heme</keyword>
<evidence type="ECO:0000256" key="9">
    <source>
        <dbReference type="ARBA" id="ARBA00044569"/>
    </source>
</evidence>
<comment type="catalytic activity">
    <reaction evidence="12">
        <text>H2O2 + AH2 = A + 2 H2O</text>
        <dbReference type="Rhea" id="RHEA:30275"/>
        <dbReference type="ChEBI" id="CHEBI:13193"/>
        <dbReference type="ChEBI" id="CHEBI:15377"/>
        <dbReference type="ChEBI" id="CHEBI:16240"/>
        <dbReference type="ChEBI" id="CHEBI:17499"/>
    </reaction>
    <physiologicalReaction direction="left-to-right" evidence="12">
        <dbReference type="Rhea" id="RHEA:30276"/>
    </physiologicalReaction>
</comment>
<dbReference type="GO" id="GO:0020037">
    <property type="term" value="F:heme binding"/>
    <property type="evidence" value="ECO:0007669"/>
    <property type="project" value="InterPro"/>
</dbReference>
<dbReference type="Proteomes" id="UP000281406">
    <property type="component" value="Unassembled WGS sequence"/>
</dbReference>
<evidence type="ECO:0000313" key="16">
    <source>
        <dbReference type="Proteomes" id="UP000281406"/>
    </source>
</evidence>
<comment type="similarity">
    <text evidence="1 13">Belongs to the globin family.</text>
</comment>
<evidence type="ECO:0000256" key="5">
    <source>
        <dbReference type="ARBA" id="ARBA00023004"/>
    </source>
</evidence>
<evidence type="ECO:0000256" key="11">
    <source>
        <dbReference type="ARBA" id="ARBA00048118"/>
    </source>
</evidence>
<evidence type="ECO:0000259" key="14">
    <source>
        <dbReference type="PROSITE" id="PS01033"/>
    </source>
</evidence>
<dbReference type="OrthoDB" id="436496at2759"/>
<keyword evidence="5" id="KW-0408">Iron</keyword>
<sequence>MQIQLKDQTKGKACPPTLHLCHWLFHLKEVCRLICHKRGTPGFSRCVLPTALNHSRTSLPDVTATRFHRAHHGTTSSPAKLTFTSSVQTLLRKRKKPMNCSRTDLKPRKQTDATKQYFSQFQDMEDPEEMEKNSQLRKHARRIMNAINTVVENLHDPEKVSSVLGLVGKAHALKYKVEPMYFKILSGVILEILAEDFGECFTPEVQTSWTKLMAALYWHITGAYTEVGWVKLSSSAV</sequence>
<dbReference type="GO" id="GO:0004784">
    <property type="term" value="F:superoxide dismutase activity"/>
    <property type="evidence" value="ECO:0007669"/>
    <property type="project" value="UniProtKB-EC"/>
</dbReference>
<dbReference type="InterPro" id="IPR009050">
    <property type="entry name" value="Globin-like_sf"/>
</dbReference>
<comment type="catalytic activity">
    <reaction evidence="10">
        <text>2 superoxide + 2 H(+) = H2O2 + O2</text>
        <dbReference type="Rhea" id="RHEA:20696"/>
        <dbReference type="ChEBI" id="CHEBI:15378"/>
        <dbReference type="ChEBI" id="CHEBI:15379"/>
        <dbReference type="ChEBI" id="CHEBI:16240"/>
        <dbReference type="ChEBI" id="CHEBI:18421"/>
        <dbReference type="EC" id="1.15.1.1"/>
    </reaction>
    <physiologicalReaction direction="left-to-right" evidence="10">
        <dbReference type="Rhea" id="RHEA:20697"/>
    </physiologicalReaction>
</comment>
<comment type="caution">
    <text evidence="15">The sequence shown here is derived from an EMBL/GenBank/DDBJ whole genome shotgun (WGS) entry which is preliminary data.</text>
</comment>
<dbReference type="Pfam" id="PF00042">
    <property type="entry name" value="Globin"/>
    <property type="match status" value="1"/>
</dbReference>
<dbReference type="Gene3D" id="1.10.490.10">
    <property type="entry name" value="Globins"/>
    <property type="match status" value="1"/>
</dbReference>
<evidence type="ECO:0000256" key="7">
    <source>
        <dbReference type="ARBA" id="ARBA00044551"/>
    </source>
</evidence>
<dbReference type="AlphaFoldDB" id="A0A3N0XGU1"/>
<keyword evidence="4" id="KW-0479">Metal-binding</keyword>
<name>A0A3N0XGU1_ANAGA</name>
<comment type="catalytic activity">
    <reaction evidence="6">
        <text>Fe(II)-heme b-[protein] + nitric oxide + O2 = Fe(III)-heme b-[protein] + nitrate</text>
        <dbReference type="Rhea" id="RHEA:78091"/>
        <dbReference type="Rhea" id="RHEA-COMP:18975"/>
        <dbReference type="Rhea" id="RHEA-COMP:18976"/>
        <dbReference type="ChEBI" id="CHEBI:15379"/>
        <dbReference type="ChEBI" id="CHEBI:16480"/>
        <dbReference type="ChEBI" id="CHEBI:17632"/>
        <dbReference type="ChEBI" id="CHEBI:55376"/>
        <dbReference type="ChEBI" id="CHEBI:60344"/>
    </reaction>
    <physiologicalReaction direction="left-to-right" evidence="6">
        <dbReference type="Rhea" id="RHEA:78092"/>
    </physiologicalReaction>
</comment>
<gene>
    <name evidence="15" type="ORF">DPX16_22738</name>
</gene>
<protein>
    <recommendedName>
        <fullName evidence="2">superoxide dismutase</fullName>
        <ecNumber evidence="2">1.15.1.1</ecNumber>
    </recommendedName>
    <alternativeName>
        <fullName evidence="7">Nitrite reductase CYGB</fullName>
    </alternativeName>
    <alternativeName>
        <fullName evidence="9">Pseudoperoxidase CYGB</fullName>
    </alternativeName>
    <alternativeName>
        <fullName evidence="8">Superoxide dismutase CYGB</fullName>
    </alternativeName>
</protein>
<comment type="catalytic activity">
    <reaction evidence="11">
        <text>Fe(III)-heme b-[protein] + nitric oxide + H2O = Fe(II)-heme b-[protein] + nitrite + 2 H(+)</text>
        <dbReference type="Rhea" id="RHEA:77711"/>
        <dbReference type="Rhea" id="RHEA-COMP:18975"/>
        <dbReference type="Rhea" id="RHEA-COMP:18976"/>
        <dbReference type="ChEBI" id="CHEBI:15377"/>
        <dbReference type="ChEBI" id="CHEBI:15378"/>
        <dbReference type="ChEBI" id="CHEBI:16301"/>
        <dbReference type="ChEBI" id="CHEBI:16480"/>
        <dbReference type="ChEBI" id="CHEBI:55376"/>
        <dbReference type="ChEBI" id="CHEBI:60344"/>
    </reaction>
    <physiologicalReaction direction="right-to-left" evidence="11">
        <dbReference type="Rhea" id="RHEA:77713"/>
    </physiologicalReaction>
</comment>
<evidence type="ECO:0000256" key="1">
    <source>
        <dbReference type="ARBA" id="ARBA00008705"/>
    </source>
</evidence>
<dbReference type="PANTHER" id="PTHR46783">
    <property type="entry name" value="CYTOGLOBIN"/>
    <property type="match status" value="1"/>
</dbReference>
<dbReference type="InterPro" id="IPR012292">
    <property type="entry name" value="Globin/Proto"/>
</dbReference>
<evidence type="ECO:0000256" key="3">
    <source>
        <dbReference type="ARBA" id="ARBA00022617"/>
    </source>
</evidence>
<reference evidence="15 16" key="1">
    <citation type="submission" date="2018-10" db="EMBL/GenBank/DDBJ databases">
        <title>Genome assembly for a Yunnan-Guizhou Plateau 3E fish, Anabarilius grahami (Regan), and its evolutionary and genetic applications.</title>
        <authorList>
            <person name="Jiang W."/>
        </authorList>
    </citation>
    <scope>NUCLEOTIDE SEQUENCE [LARGE SCALE GENOMIC DNA]</scope>
    <source>
        <strain evidence="15">AG-KIZ</strain>
        <tissue evidence="15">Muscle</tissue>
    </source>
</reference>
<feature type="domain" description="Globin" evidence="14">
    <location>
        <begin position="82"/>
        <end position="225"/>
    </location>
</feature>
<evidence type="ECO:0000313" key="15">
    <source>
        <dbReference type="EMBL" id="ROI15629.1"/>
    </source>
</evidence>
<evidence type="ECO:0000256" key="8">
    <source>
        <dbReference type="ARBA" id="ARBA00044562"/>
    </source>
</evidence>
<dbReference type="SUPFAM" id="SSF46458">
    <property type="entry name" value="Globin-like"/>
    <property type="match status" value="1"/>
</dbReference>
<evidence type="ECO:0000256" key="4">
    <source>
        <dbReference type="ARBA" id="ARBA00022723"/>
    </source>
</evidence>
<evidence type="ECO:0000256" key="10">
    <source>
        <dbReference type="ARBA" id="ARBA00047393"/>
    </source>
</evidence>
<dbReference type="EMBL" id="RJVU01079414">
    <property type="protein sequence ID" value="ROI15629.1"/>
    <property type="molecule type" value="Genomic_DNA"/>
</dbReference>
<keyword evidence="13" id="KW-0561">Oxygen transport</keyword>